<evidence type="ECO:0000256" key="4">
    <source>
        <dbReference type="ARBA" id="ARBA00022729"/>
    </source>
</evidence>
<name>K6NXU8_9FIRM</name>
<dbReference type="Gene3D" id="3.90.76.10">
    <property type="entry name" value="Dipeptide-binding Protein, Domain 1"/>
    <property type="match status" value="1"/>
</dbReference>
<dbReference type="CDD" id="cd00995">
    <property type="entry name" value="PBP2_NikA_DppA_OppA_like"/>
    <property type="match status" value="1"/>
</dbReference>
<evidence type="ECO:0000256" key="3">
    <source>
        <dbReference type="ARBA" id="ARBA00022448"/>
    </source>
</evidence>
<keyword evidence="7" id="KW-1185">Reference proteome</keyword>
<dbReference type="OrthoDB" id="137511at2"/>
<dbReference type="InterPro" id="IPR000914">
    <property type="entry name" value="SBP_5_dom"/>
</dbReference>
<feature type="domain" description="Solute-binding protein family 5" evidence="5">
    <location>
        <begin position="83"/>
        <end position="449"/>
    </location>
</feature>
<proteinExistence type="inferred from homology"/>
<keyword evidence="3" id="KW-0813">Transport</keyword>
<keyword evidence="4" id="KW-0732">Signal</keyword>
<dbReference type="InterPro" id="IPR030678">
    <property type="entry name" value="Peptide/Ni-bd"/>
</dbReference>
<reference evidence="6" key="1">
    <citation type="submission" date="2010-10" db="EMBL/GenBank/DDBJ databases">
        <authorList>
            <consortium name="US DOE Joint Genome Institute (JGI-PGF)"/>
            <person name="Lucas S."/>
            <person name="Copeland A."/>
            <person name="Lapidus A."/>
            <person name="Bruce D."/>
            <person name="Goodwin L."/>
            <person name="Pitluck S."/>
            <person name="Kyrpides N."/>
            <person name="Mavromatis K."/>
            <person name="Detter J.C."/>
            <person name="Han C."/>
            <person name="Land M."/>
            <person name="Hauser L."/>
            <person name="Markowitz V."/>
            <person name="Cheng J.-F."/>
            <person name="Hugenholtz P."/>
            <person name="Woyke T."/>
            <person name="Wu D."/>
            <person name="Pukall R."/>
            <person name="Wahrenburg C."/>
            <person name="Brambilla E."/>
            <person name="Klenk H.-P."/>
            <person name="Eisen J.A."/>
        </authorList>
    </citation>
    <scope>NUCLEOTIDE SEQUENCE [LARGE SCALE GENOMIC DNA]</scope>
    <source>
        <strain evidence="6">DSM 13965</strain>
    </source>
</reference>
<evidence type="ECO:0000256" key="2">
    <source>
        <dbReference type="ARBA" id="ARBA00005695"/>
    </source>
</evidence>
<dbReference type="PANTHER" id="PTHR30290">
    <property type="entry name" value="PERIPLASMIC BINDING COMPONENT OF ABC TRANSPORTER"/>
    <property type="match status" value="1"/>
</dbReference>
<dbReference type="Gene3D" id="3.40.190.10">
    <property type="entry name" value="Periplasmic binding protein-like II"/>
    <property type="match status" value="1"/>
</dbReference>
<dbReference type="EMBL" id="AENY02000005">
    <property type="protein sequence ID" value="EKP93690.1"/>
    <property type="molecule type" value="Genomic_DNA"/>
</dbReference>
<dbReference type="SUPFAM" id="SSF53850">
    <property type="entry name" value="Periplasmic binding protein-like II"/>
    <property type="match status" value="1"/>
</dbReference>
<reference evidence="6" key="2">
    <citation type="submission" date="2012-10" db="EMBL/GenBank/DDBJ databases">
        <title>Improved high-quality draft of Thermaerobacter subterraneus C21, DSM 13965.</title>
        <authorList>
            <consortium name="DOE Joint Genome Institute"/>
            <person name="Eisen J."/>
            <person name="Huntemann M."/>
            <person name="Wei C.-L."/>
            <person name="Han J."/>
            <person name="Detter J.C."/>
            <person name="Han C."/>
            <person name="Tapia R."/>
            <person name="Chen A."/>
            <person name="Kyrpides N."/>
            <person name="Mavromatis K."/>
            <person name="Markowitz V."/>
            <person name="Szeto E."/>
            <person name="Ivanova N."/>
            <person name="Mikhailova N."/>
            <person name="Ovchinnikova G."/>
            <person name="Pagani I."/>
            <person name="Pati A."/>
            <person name="Goodwin L."/>
            <person name="Nordberg H.P."/>
            <person name="Cantor M.N."/>
            <person name="Hua S.X."/>
            <person name="Woyke T."/>
            <person name="Eisen J."/>
            <person name="Klenk H.-P."/>
        </authorList>
    </citation>
    <scope>NUCLEOTIDE SEQUENCE [LARGE SCALE GENOMIC DNA]</scope>
    <source>
        <strain evidence="6">DSM 13965</strain>
    </source>
</reference>
<comment type="caution">
    <text evidence="6">The sequence shown here is derived from an EMBL/GenBank/DDBJ whole genome shotgun (WGS) entry which is preliminary data.</text>
</comment>
<dbReference type="PIRSF" id="PIRSF002741">
    <property type="entry name" value="MppA"/>
    <property type="match status" value="1"/>
</dbReference>
<evidence type="ECO:0000313" key="6">
    <source>
        <dbReference type="EMBL" id="EKP93690.1"/>
    </source>
</evidence>
<comment type="subcellular location">
    <subcellularLocation>
        <location evidence="1">Cell envelope</location>
    </subcellularLocation>
</comment>
<comment type="similarity">
    <text evidence="2">Belongs to the bacterial solute-binding protein 5 family.</text>
</comment>
<gene>
    <name evidence="6" type="ORF">ThesuDRAFT_00287</name>
</gene>
<dbReference type="Gene3D" id="3.10.105.10">
    <property type="entry name" value="Dipeptide-binding Protein, Domain 3"/>
    <property type="match status" value="1"/>
</dbReference>
<dbReference type="GO" id="GO:0030313">
    <property type="term" value="C:cell envelope"/>
    <property type="evidence" value="ECO:0007669"/>
    <property type="project" value="UniProtKB-SubCell"/>
</dbReference>
<organism evidence="6 7">
    <name type="scientific">Thermaerobacter subterraneus DSM 13965</name>
    <dbReference type="NCBI Taxonomy" id="867903"/>
    <lineage>
        <taxon>Bacteria</taxon>
        <taxon>Bacillati</taxon>
        <taxon>Bacillota</taxon>
        <taxon>Clostridia</taxon>
        <taxon>Eubacteriales</taxon>
        <taxon>Clostridiales Family XVII. Incertae Sedis</taxon>
        <taxon>Thermaerobacter</taxon>
    </lineage>
</organism>
<accession>K6NXU8</accession>
<dbReference type="Pfam" id="PF00496">
    <property type="entry name" value="SBP_bac_5"/>
    <property type="match status" value="1"/>
</dbReference>
<sequence>MAPGRWRWTLVGSVVLLFALAWWGGGPAQPTGQRPPGQPGGRWVESVPALPASLDPARARSEVEVRVASLLYEGLVRLGPDGKIRPALARRWEVGDGGRRYVFWLRPGLRFHNGRPLTAADVVFSLTRLADPRHPAPRAWVLEGVEGVSEYRLGHAPAIRGIRALGPDRVEIRLSGPRPAFMYRLATPGAAVLDAETVRASGSGAFPAVGLGPFRLVAQEGRELRLAAFPDYYRGRPYLDEVRLVAGGPRSQVLSAFAAGRLSAIRLLPHEVRELAARGWAGPQWPADLPATVWIDVNGARPPLDRPAVRQALAYATDRETLIAGLAPGGYRLAEGWLPPGWPGFRRTPVLPPYRVLEARAALERAGLKPGTTLRWLQPGDPFWAAVSGRLDYLLGRAGLELDVATVAYADFPPAAGRRAPYHLAPRTLWAEYPDPEAVFLPWLGGAEGGPAAAQDPAVRQALGELLTASGRRRGEAAARLDRTLLEAIAGLPLYHPVAVWAVQPGVRGFVPSPFPQGADLWAVSLEEPAR</sequence>
<protein>
    <submittedName>
        <fullName evidence="6">ABC-type dipeptide transport system, periplasmic component</fullName>
    </submittedName>
</protein>
<dbReference type="HOGENOM" id="CLU_017028_7_3_9"/>
<dbReference type="GO" id="GO:0043190">
    <property type="term" value="C:ATP-binding cassette (ABC) transporter complex"/>
    <property type="evidence" value="ECO:0007669"/>
    <property type="project" value="InterPro"/>
</dbReference>
<dbReference type="RefSeq" id="WP_006904983.1">
    <property type="nucleotide sequence ID" value="NZ_JH976536.1"/>
</dbReference>
<dbReference type="GO" id="GO:0015833">
    <property type="term" value="P:peptide transport"/>
    <property type="evidence" value="ECO:0007669"/>
    <property type="project" value="TreeGrafter"/>
</dbReference>
<dbReference type="GO" id="GO:1904680">
    <property type="term" value="F:peptide transmembrane transporter activity"/>
    <property type="evidence" value="ECO:0007669"/>
    <property type="project" value="TreeGrafter"/>
</dbReference>
<dbReference type="STRING" id="867903.ThesuDRAFT_00287"/>
<dbReference type="eggNOG" id="COG4166">
    <property type="taxonomic scope" value="Bacteria"/>
</dbReference>
<evidence type="ECO:0000313" key="7">
    <source>
        <dbReference type="Proteomes" id="UP000005710"/>
    </source>
</evidence>
<dbReference type="GO" id="GO:0042597">
    <property type="term" value="C:periplasmic space"/>
    <property type="evidence" value="ECO:0007669"/>
    <property type="project" value="UniProtKB-ARBA"/>
</dbReference>
<dbReference type="Proteomes" id="UP000005710">
    <property type="component" value="Unassembled WGS sequence"/>
</dbReference>
<dbReference type="AlphaFoldDB" id="K6NXU8"/>
<dbReference type="PANTHER" id="PTHR30290:SF10">
    <property type="entry name" value="PERIPLASMIC OLIGOPEPTIDE-BINDING PROTEIN-RELATED"/>
    <property type="match status" value="1"/>
</dbReference>
<dbReference type="InterPro" id="IPR039424">
    <property type="entry name" value="SBP_5"/>
</dbReference>
<evidence type="ECO:0000256" key="1">
    <source>
        <dbReference type="ARBA" id="ARBA00004196"/>
    </source>
</evidence>
<evidence type="ECO:0000259" key="5">
    <source>
        <dbReference type="Pfam" id="PF00496"/>
    </source>
</evidence>